<evidence type="ECO:0000256" key="2">
    <source>
        <dbReference type="SAM" id="MobiDB-lite"/>
    </source>
</evidence>
<dbReference type="SUPFAM" id="SSF56672">
    <property type="entry name" value="DNA/RNA polymerases"/>
    <property type="match status" value="1"/>
</dbReference>
<dbReference type="Gene3D" id="3.60.10.10">
    <property type="entry name" value="Endonuclease/exonuclease/phosphatase"/>
    <property type="match status" value="1"/>
</dbReference>
<dbReference type="InterPro" id="IPR035979">
    <property type="entry name" value="RBD_domain_sf"/>
</dbReference>
<dbReference type="Pfam" id="PF00076">
    <property type="entry name" value="RRM_1"/>
    <property type="match status" value="1"/>
</dbReference>
<dbReference type="SMART" id="SM00360">
    <property type="entry name" value="RRM"/>
    <property type="match status" value="1"/>
</dbReference>
<protein>
    <submittedName>
        <fullName evidence="4">Putative ribonuclease H protein</fullName>
    </submittedName>
</protein>
<name>A0A438C212_VITVI</name>
<dbReference type="Proteomes" id="UP000288805">
    <property type="component" value="Unassembled WGS sequence"/>
</dbReference>
<dbReference type="InterPro" id="IPR000504">
    <property type="entry name" value="RRM_dom"/>
</dbReference>
<feature type="region of interest" description="Disordered" evidence="2">
    <location>
        <begin position="330"/>
        <end position="374"/>
    </location>
</feature>
<feature type="domain" description="RRM" evidence="3">
    <location>
        <begin position="1563"/>
        <end position="1646"/>
    </location>
</feature>
<proteinExistence type="predicted"/>
<dbReference type="InterPro" id="IPR036691">
    <property type="entry name" value="Endo/exonu/phosph_ase_sf"/>
</dbReference>
<dbReference type="GO" id="GO:0003723">
    <property type="term" value="F:RNA binding"/>
    <property type="evidence" value="ECO:0007669"/>
    <property type="project" value="UniProtKB-UniRule"/>
</dbReference>
<comment type="caution">
    <text evidence="4">The sequence shown here is derived from an EMBL/GenBank/DDBJ whole genome shotgun (WGS) entry which is preliminary data.</text>
</comment>
<feature type="region of interest" description="Disordered" evidence="2">
    <location>
        <begin position="1482"/>
        <end position="1503"/>
    </location>
</feature>
<sequence>MAKFWVAIESKTFEVSIEEIKGKLKGIIVERSRGFSSWIRFGASGLRKLLECFEECCREEKKGRLVKVWEEEGRKFRLERRVNGAGRYVLCSVVDVEAKRFCLVFPEGKGVIGGWAILAVKLRALGIVTKKDDKGVEATQISSKKKDATIDDEEERCSGKKKQGEIRSFLDVAKGPAGRVGEELWLQVGGRGLRRREEVLGRCLVGRWEGAVMEMELDSLKNWGKRSWNLRKGVKVMKMGEPFFLLEFEDEGEAERVLNRGTRRFKDRLLHLERWNEEAGCLRDGNQTKEVWVRVVGLHYTAGVKKCLKVLVIAVEPRVSAVEPMMNLRRKEGERMREKGDEQSRAGNSGGKEKEGWRAAGADGSGAVRKRKGKEKCDGDKIGVSVEGLAGYSKKEGEMDNRGEKWASRVDIPLLQRDGLGLLDNRPKVVEKDGQDDGPSSFQKDGLGRVNARASSCLEPAEEFFAEDSLIGGMGPAAAIGTPERCSITDECFLEEASRCGCEVVLKEAEEELSISPLSMRQAEERMVERSTSGFFPQIDGRKEWGEEAEKNMESWSYSCLAKFCHCLGMPTEGCEREILKLLHKMRDRRDRSENLSGKKRKGQRTSRFDRELKKLEWSVNIVGQEGTGSIKRDDECNCEEFRGRKMSGMGGFKFKGCGGGVVVFWDNRVLQLEEMEVGNYSISCRFKNVEDGFCWVFSGVYGPSVKVEKEEFLSELGAIKGLWNDPWCVAGDFNMIRFPTERSRGGRLSPSMRRFTEVIEELELRDLPLQGGCSRGVEVFWLDQYQIILQLFLMEGDDERAHTFQIREHVAEGGRLQRGAEEMGEEIQISGTASYILSEKLKALKPTLKKWNTEVFGQIKVKKQEAWNSLDFWDKEERVRELSLEEEEARKEAREMYKKWVLLEETSWRQKSREIWLKEGDRNTRFFHQMANAHRRRNQMNRVKVNGRWYNEEREIKEAVCRAYQGLLADPGGWKPRIDALTFERLEEGDVEGLEKPFTEEEVFRALSSCCGEKAPGPDGFSMAFWQFSWDFVKEEVMNFFRQFHETGSFVRSLNATFLVLIPKKGGAEDLKDYRPISLVGGLYKWLAKTLANRMKGVLAKVISTAQNAFVEGRQIMDAVLVANEAIDSIVKSNRGAILCKLDIEKAYDHVDWDFLLAVMEKMGFGERWCRWIKWCLSTVSGWGVFGALFDSGKKRRRGPDITLVGMPLGAPFKSVAAWDGIEERFRKKLAMWKRQYISKGGRITLVRSTLANLPIYFMSIFQMPRVVRIRLEKIQRDFLWGGGALVQKPHLVKWSIVCLDKRSGGLGVKNLGAFNRALLGKWVWRFANERKALWNQVIRGKYGEERGGWRSCEPREAYGLGLWKAISKMGHKVTPFVGFVVGDGEKVKFWKDKWCETIPLSEVFPSLFALASNKEAWINEVWTAGGEGGGVWNPCFNRPFNDWEMEDVEWLLCCLEGKKVRGDEEDKVKWMASKDGDFSHTDLTRGGKPDLSSSSGTLRHPEEDIEPRTVYVTNFPWFVLASEAWFCCLVVLSLSGLSVVGLGCGSVDSGCAWGNHLECWATRFIMELIQTYETSEVHFAATKEALSNHFAKCGLVVNVVILTDETIAQPKRSAFITFASVESVNKALALSGTSFFSRTVKVTN</sequence>
<reference evidence="4 5" key="1">
    <citation type="journal article" date="2018" name="PLoS Genet.">
        <title>Population sequencing reveals clonal diversity and ancestral inbreeding in the grapevine cultivar Chardonnay.</title>
        <authorList>
            <person name="Roach M.J."/>
            <person name="Johnson D.L."/>
            <person name="Bohlmann J."/>
            <person name="van Vuuren H.J."/>
            <person name="Jones S.J."/>
            <person name="Pretorius I.S."/>
            <person name="Schmidt S.A."/>
            <person name="Borneman A.R."/>
        </authorList>
    </citation>
    <scope>NUCLEOTIDE SEQUENCE [LARGE SCALE GENOMIC DNA]</scope>
    <source>
        <strain evidence="5">cv. Chardonnay</strain>
        <tissue evidence="4">Leaf</tissue>
    </source>
</reference>
<dbReference type="Pfam" id="PF00078">
    <property type="entry name" value="RVT_1"/>
    <property type="match status" value="1"/>
</dbReference>
<dbReference type="SUPFAM" id="SSF56219">
    <property type="entry name" value="DNase I-like"/>
    <property type="match status" value="1"/>
</dbReference>
<feature type="compositionally biased region" description="Basic and acidic residues" evidence="2">
    <location>
        <begin position="330"/>
        <end position="344"/>
    </location>
</feature>
<keyword evidence="1" id="KW-0694">RNA-binding</keyword>
<dbReference type="EMBL" id="QGNW01002579">
    <property type="protein sequence ID" value="RVW17248.1"/>
    <property type="molecule type" value="Genomic_DNA"/>
</dbReference>
<dbReference type="InterPro" id="IPR000477">
    <property type="entry name" value="RT_dom"/>
</dbReference>
<evidence type="ECO:0000313" key="5">
    <source>
        <dbReference type="Proteomes" id="UP000288805"/>
    </source>
</evidence>
<dbReference type="PROSITE" id="PS50102">
    <property type="entry name" value="RRM"/>
    <property type="match status" value="1"/>
</dbReference>
<dbReference type="CDD" id="cd01650">
    <property type="entry name" value="RT_nLTR_like"/>
    <property type="match status" value="1"/>
</dbReference>
<accession>A0A438C212</accession>
<dbReference type="Pfam" id="PF14111">
    <property type="entry name" value="DUF4283"/>
    <property type="match status" value="1"/>
</dbReference>
<evidence type="ECO:0000313" key="4">
    <source>
        <dbReference type="EMBL" id="RVW17248.1"/>
    </source>
</evidence>
<dbReference type="InterPro" id="IPR043502">
    <property type="entry name" value="DNA/RNA_pol_sf"/>
</dbReference>
<gene>
    <name evidence="4" type="primary">VvCHDh000004_932</name>
    <name evidence="4" type="ORF">CK203_069167</name>
</gene>
<dbReference type="InterPro" id="IPR025558">
    <property type="entry name" value="DUF4283"/>
</dbReference>
<evidence type="ECO:0000259" key="3">
    <source>
        <dbReference type="PROSITE" id="PS50102"/>
    </source>
</evidence>
<dbReference type="InterPro" id="IPR012677">
    <property type="entry name" value="Nucleotide-bd_a/b_plait_sf"/>
</dbReference>
<dbReference type="SUPFAM" id="SSF54928">
    <property type="entry name" value="RNA-binding domain, RBD"/>
    <property type="match status" value="1"/>
</dbReference>
<organism evidence="4 5">
    <name type="scientific">Vitis vinifera</name>
    <name type="common">Grape</name>
    <dbReference type="NCBI Taxonomy" id="29760"/>
    <lineage>
        <taxon>Eukaryota</taxon>
        <taxon>Viridiplantae</taxon>
        <taxon>Streptophyta</taxon>
        <taxon>Embryophyta</taxon>
        <taxon>Tracheophyta</taxon>
        <taxon>Spermatophyta</taxon>
        <taxon>Magnoliopsida</taxon>
        <taxon>eudicotyledons</taxon>
        <taxon>Gunneridae</taxon>
        <taxon>Pentapetalae</taxon>
        <taxon>rosids</taxon>
        <taxon>Vitales</taxon>
        <taxon>Vitaceae</taxon>
        <taxon>Viteae</taxon>
        <taxon>Vitis</taxon>
    </lineage>
</organism>
<dbReference type="PANTHER" id="PTHR19446">
    <property type="entry name" value="REVERSE TRANSCRIPTASES"/>
    <property type="match status" value="1"/>
</dbReference>
<dbReference type="Gene3D" id="3.30.70.330">
    <property type="match status" value="1"/>
</dbReference>
<evidence type="ECO:0000256" key="1">
    <source>
        <dbReference type="PROSITE-ProRule" id="PRU00176"/>
    </source>
</evidence>